<accession>A0ABR1P2F0</accession>
<keyword evidence="3" id="KW-0285">Flavoprotein</keyword>
<reference evidence="7 8" key="1">
    <citation type="submission" date="2024-02" db="EMBL/GenBank/DDBJ databases">
        <title>De novo assembly and annotation of 12 fungi associated with fruit tree decline syndrome in Ontario, Canada.</title>
        <authorList>
            <person name="Sulman M."/>
            <person name="Ellouze W."/>
            <person name="Ilyukhin E."/>
        </authorList>
    </citation>
    <scope>NUCLEOTIDE SEQUENCE [LARGE SCALE GENOMIC DNA]</scope>
    <source>
        <strain evidence="7 8">M169</strain>
    </source>
</reference>
<comment type="cofactor">
    <cofactor evidence="1">
        <name>FAD</name>
        <dbReference type="ChEBI" id="CHEBI:57692"/>
    </cofactor>
</comment>
<dbReference type="PRINTS" id="PR00420">
    <property type="entry name" value="RNGMNOXGNASE"/>
</dbReference>
<dbReference type="EMBL" id="JAKNSF020000054">
    <property type="protein sequence ID" value="KAK7724788.1"/>
    <property type="molecule type" value="Genomic_DNA"/>
</dbReference>
<evidence type="ECO:0000256" key="4">
    <source>
        <dbReference type="ARBA" id="ARBA00022827"/>
    </source>
</evidence>
<evidence type="ECO:0000313" key="8">
    <source>
        <dbReference type="Proteomes" id="UP001430848"/>
    </source>
</evidence>
<protein>
    <recommendedName>
        <fullName evidence="6">FAD-binding domain-containing protein</fullName>
    </recommendedName>
</protein>
<proteinExistence type="inferred from homology"/>
<evidence type="ECO:0000256" key="3">
    <source>
        <dbReference type="ARBA" id="ARBA00022630"/>
    </source>
</evidence>
<name>A0ABR1P2F0_DIAER</name>
<dbReference type="Proteomes" id="UP001430848">
    <property type="component" value="Unassembled WGS sequence"/>
</dbReference>
<dbReference type="InterPro" id="IPR050562">
    <property type="entry name" value="FAD_mOase_fung"/>
</dbReference>
<dbReference type="Gene3D" id="3.50.50.60">
    <property type="entry name" value="FAD/NAD(P)-binding domain"/>
    <property type="match status" value="1"/>
</dbReference>
<evidence type="ECO:0000256" key="5">
    <source>
        <dbReference type="ARBA" id="ARBA00023002"/>
    </source>
</evidence>
<dbReference type="PANTHER" id="PTHR47356">
    <property type="entry name" value="FAD-DEPENDENT MONOOXYGENASE ASQG-RELATED"/>
    <property type="match status" value="1"/>
</dbReference>
<dbReference type="Pfam" id="PF01494">
    <property type="entry name" value="FAD_binding_3"/>
    <property type="match status" value="1"/>
</dbReference>
<comment type="caution">
    <text evidence="7">The sequence shown here is derived from an EMBL/GenBank/DDBJ whole genome shotgun (WGS) entry which is preliminary data.</text>
</comment>
<keyword evidence="8" id="KW-1185">Reference proteome</keyword>
<gene>
    <name evidence="7" type="ORF">SLS63_008482</name>
</gene>
<feature type="domain" description="FAD-binding" evidence="6">
    <location>
        <begin position="4"/>
        <end position="363"/>
    </location>
</feature>
<sequence length="464" mass="51765">MGFKVVIVGGSVSGLPLANMFEKFNIEYVLLEAHPEVAPQLGASMGLLPGGLRILDQLGCYDRIREIAGDCYYQPSLRLFNGRILDEKKPVSFSEQLEYRTGYPQIFIDRQMLLQVLYDNLHFKDRVLTRKRVVRVDTAEGCVHVQTEDGSSYTGDIVVGADGVHSAVRKEMWRDSLESNPELFQADKDDGSYSRKSSYGIAADVPSTALSSDSKCIFGISKRPESLPTTALQINAFFDGRNYMMLSAPQDRLYWFLFKDMRRATGSDIPRFTKDDEAILAKEHFSDQVAESTTFGDVYRNRLQTALVPLEEHVFQRWHFRRTICIGDAAHKVHPNTAQGGNGALETAAVLVNALVRKLDESAALSEDDIGAVFAEVQGRRFARAANSLEQGRRTSSISTRDTLASRLFVHCLLPWFGDRIIMWLAVKHAETGPVIEGLPLPGRHGVTLPHAGTVREPRGWKGE</sequence>
<evidence type="ECO:0000259" key="6">
    <source>
        <dbReference type="Pfam" id="PF01494"/>
    </source>
</evidence>
<keyword evidence="5" id="KW-0560">Oxidoreductase</keyword>
<dbReference type="SUPFAM" id="SSF51905">
    <property type="entry name" value="FAD/NAD(P)-binding domain"/>
    <property type="match status" value="1"/>
</dbReference>
<keyword evidence="4" id="KW-0274">FAD</keyword>
<comment type="similarity">
    <text evidence="2">Belongs to the paxM FAD-dependent monooxygenase family.</text>
</comment>
<dbReference type="InterPro" id="IPR036188">
    <property type="entry name" value="FAD/NAD-bd_sf"/>
</dbReference>
<evidence type="ECO:0000313" key="7">
    <source>
        <dbReference type="EMBL" id="KAK7724788.1"/>
    </source>
</evidence>
<evidence type="ECO:0000256" key="2">
    <source>
        <dbReference type="ARBA" id="ARBA00007992"/>
    </source>
</evidence>
<evidence type="ECO:0000256" key="1">
    <source>
        <dbReference type="ARBA" id="ARBA00001974"/>
    </source>
</evidence>
<dbReference type="PANTHER" id="PTHR47356:SF2">
    <property type="entry name" value="FAD-BINDING DOMAIN-CONTAINING PROTEIN-RELATED"/>
    <property type="match status" value="1"/>
</dbReference>
<organism evidence="7 8">
    <name type="scientific">Diaporthe eres</name>
    <name type="common">Phomopsis oblonga</name>
    <dbReference type="NCBI Taxonomy" id="83184"/>
    <lineage>
        <taxon>Eukaryota</taxon>
        <taxon>Fungi</taxon>
        <taxon>Dikarya</taxon>
        <taxon>Ascomycota</taxon>
        <taxon>Pezizomycotina</taxon>
        <taxon>Sordariomycetes</taxon>
        <taxon>Sordariomycetidae</taxon>
        <taxon>Diaporthales</taxon>
        <taxon>Diaporthaceae</taxon>
        <taxon>Diaporthe</taxon>
        <taxon>Diaporthe eres species complex</taxon>
    </lineage>
</organism>
<dbReference type="InterPro" id="IPR002938">
    <property type="entry name" value="FAD-bd"/>
</dbReference>